<reference evidence="10 11" key="1">
    <citation type="submission" date="2020-02" db="EMBL/GenBank/DDBJ databases">
        <title>Shewanella WXL01 sp. nov., a marine bacterium isolated from green algae in Luhuitou Fringing Reef (Northern South China Sea).</title>
        <authorList>
            <person name="Wang X."/>
        </authorList>
    </citation>
    <scope>NUCLEOTIDE SEQUENCE [LARGE SCALE GENOMIC DNA]</scope>
    <source>
        <strain evidence="10 11">MCCC 1A01895</strain>
    </source>
</reference>
<dbReference type="InterPro" id="IPR009010">
    <property type="entry name" value="Asp_de-COase-like_dom_sf"/>
</dbReference>
<dbReference type="InterPro" id="IPR006657">
    <property type="entry name" value="MoPterin_dinucl-bd_dom"/>
</dbReference>
<keyword evidence="5" id="KW-0732">Signal</keyword>
<keyword evidence="8" id="KW-0411">Iron-sulfur</keyword>
<proteinExistence type="inferred from homology"/>
<keyword evidence="4" id="KW-0479">Metal-binding</keyword>
<dbReference type="InterPro" id="IPR006963">
    <property type="entry name" value="Mopterin_OxRdtase_4Fe-4S_dom"/>
</dbReference>
<dbReference type="PANTHER" id="PTHR43742:SF6">
    <property type="entry name" value="OXIDOREDUCTASE YYAE-RELATED"/>
    <property type="match status" value="1"/>
</dbReference>
<evidence type="ECO:0000256" key="5">
    <source>
        <dbReference type="ARBA" id="ARBA00022729"/>
    </source>
</evidence>
<dbReference type="SUPFAM" id="SSF53706">
    <property type="entry name" value="Formate dehydrogenase/DMSO reductase, domains 1-3"/>
    <property type="match status" value="1"/>
</dbReference>
<dbReference type="Pfam" id="PF01568">
    <property type="entry name" value="Molydop_binding"/>
    <property type="match status" value="1"/>
</dbReference>
<dbReference type="InterPro" id="IPR006656">
    <property type="entry name" value="Mopterin_OxRdtase"/>
</dbReference>
<dbReference type="InterPro" id="IPR006311">
    <property type="entry name" value="TAT_signal"/>
</dbReference>
<gene>
    <name evidence="10" type="ORF">G3R48_16360</name>
</gene>
<evidence type="ECO:0000256" key="8">
    <source>
        <dbReference type="ARBA" id="ARBA00023014"/>
    </source>
</evidence>
<dbReference type="Gene3D" id="2.40.40.20">
    <property type="match status" value="1"/>
</dbReference>
<comment type="cofactor">
    <cofactor evidence="1">
        <name>Mo-bis(molybdopterin guanine dinucleotide)</name>
        <dbReference type="ChEBI" id="CHEBI:60539"/>
    </cofactor>
</comment>
<comment type="caution">
    <text evidence="10">The sequence shown here is derived from an EMBL/GenBank/DDBJ whole genome shotgun (WGS) entry which is preliminary data.</text>
</comment>
<feature type="domain" description="4Fe-4S Mo/W bis-MGD-type" evidence="9">
    <location>
        <begin position="55"/>
        <end position="112"/>
    </location>
</feature>
<keyword evidence="7" id="KW-0408">Iron</keyword>
<keyword evidence="6" id="KW-0560">Oxidoreductase</keyword>
<sequence length="764" mass="83821">MGINRRNFLKGSTAFAVSASVVGCSNDDNDPIKLAEKPIVEPTTITPPVKEKVDKTVFHTTCPRNCGDRCSLMVTVENDVATSITGLDTHPITAGTPCVKGHAYLQSVYSPDRIKTPMKRVGPKGPGAKFEPITWDEANKAIAAGLKEAIAKSKNGGNGVLQYSYSGYNGVGAGIGANRFFNKIGSRLLERNICASAGYAGMSSVLGTFDGPSPEDYANTKCFVSWGTNEQATNIHQLKIINKARDNGAKILVVNPARTPLASQADVWLRPRPGTDATLVIGIAKCIIEQGLEDKDFIKQNTQDYDAYLARLAEFTHEQIEKATDVKKTDYQEFAQLYANAECSIMRIGYGMQRNLNGGRMVRAIPTLAAITGNIGKKGAGVVYLNTQAGGLMDWGYIGAGNLTPKDAVRDTVSMNELGKNLLPIDYVHPDGKTKGPLSKGKPSEPINAVIIYQSNPMVIAPNTELVRKGLERDDIFLVGIDLFQTDTMDYVDYLLPTSSFIEQENIADSYHGYFCNHSSKAIEYLHDSKPDIEIFQGLGRAMGFSDPEFSESINDIMKKAWKGNISYDELVKKHYDQPKVEYPFLSSLKFNTPSGKIEFKDVSNKHFDSTLFNPVIDTGTPETDDVDHKGMTDAEKGRAFRLLSPAHPKKNNSQWANVKYIEGTYPSHSVYINPADSSKLGVQDGDKVEMTATRYNNEKVSIQYDVIISEMSAPGSVFVWKNAWRKLNENGSSTAVNMLTNNELSDMNSNSTFMSTRVDIKAL</sequence>
<evidence type="ECO:0000313" key="10">
    <source>
        <dbReference type="EMBL" id="MBR9729545.1"/>
    </source>
</evidence>
<dbReference type="InterPro" id="IPR050612">
    <property type="entry name" value="Prok_Mopterin_Oxidored"/>
</dbReference>
<dbReference type="PROSITE" id="PS51669">
    <property type="entry name" value="4FE4S_MOW_BIS_MGD"/>
    <property type="match status" value="1"/>
</dbReference>
<accession>A0ABS5I8C8</accession>
<evidence type="ECO:0000259" key="9">
    <source>
        <dbReference type="PROSITE" id="PS51669"/>
    </source>
</evidence>
<dbReference type="CDD" id="cd02766">
    <property type="entry name" value="MopB_3"/>
    <property type="match status" value="1"/>
</dbReference>
<dbReference type="SUPFAM" id="SSF50692">
    <property type="entry name" value="ADC-like"/>
    <property type="match status" value="1"/>
</dbReference>
<keyword evidence="3" id="KW-0500">Molybdenum</keyword>
<dbReference type="Gene3D" id="2.20.25.90">
    <property type="entry name" value="ADC-like domains"/>
    <property type="match status" value="1"/>
</dbReference>
<dbReference type="PANTHER" id="PTHR43742">
    <property type="entry name" value="TRIMETHYLAMINE-N-OXIDE REDUCTASE"/>
    <property type="match status" value="1"/>
</dbReference>
<dbReference type="Pfam" id="PF04879">
    <property type="entry name" value="Molybdop_Fe4S4"/>
    <property type="match status" value="1"/>
</dbReference>
<dbReference type="EMBL" id="JAAIKR010000022">
    <property type="protein sequence ID" value="MBR9729545.1"/>
    <property type="molecule type" value="Genomic_DNA"/>
</dbReference>
<organism evidence="10 11">
    <name type="scientific">Shewanella intestini</name>
    <dbReference type="NCBI Taxonomy" id="2017544"/>
    <lineage>
        <taxon>Bacteria</taxon>
        <taxon>Pseudomonadati</taxon>
        <taxon>Pseudomonadota</taxon>
        <taxon>Gammaproteobacteria</taxon>
        <taxon>Alteromonadales</taxon>
        <taxon>Shewanellaceae</taxon>
        <taxon>Shewanella</taxon>
    </lineage>
</organism>
<dbReference type="SMART" id="SM00926">
    <property type="entry name" value="Molybdop_Fe4S4"/>
    <property type="match status" value="1"/>
</dbReference>
<dbReference type="Gene3D" id="3.30.2070.10">
    <property type="entry name" value="Formate dehydrogenase/DMSO reductase"/>
    <property type="match status" value="1"/>
</dbReference>
<comment type="similarity">
    <text evidence="2">Belongs to the prokaryotic molybdopterin-containing oxidoreductase family.</text>
</comment>
<evidence type="ECO:0000256" key="4">
    <source>
        <dbReference type="ARBA" id="ARBA00022723"/>
    </source>
</evidence>
<evidence type="ECO:0000256" key="7">
    <source>
        <dbReference type="ARBA" id="ARBA00023004"/>
    </source>
</evidence>
<name>A0ABS5I8C8_9GAMM</name>
<evidence type="ECO:0000256" key="1">
    <source>
        <dbReference type="ARBA" id="ARBA00001942"/>
    </source>
</evidence>
<evidence type="ECO:0000256" key="6">
    <source>
        <dbReference type="ARBA" id="ARBA00023002"/>
    </source>
</evidence>
<dbReference type="PROSITE" id="PS51318">
    <property type="entry name" value="TAT"/>
    <property type="match status" value="1"/>
</dbReference>
<evidence type="ECO:0000256" key="2">
    <source>
        <dbReference type="ARBA" id="ARBA00010312"/>
    </source>
</evidence>
<dbReference type="Gene3D" id="3.40.228.10">
    <property type="entry name" value="Dimethylsulfoxide Reductase, domain 2"/>
    <property type="match status" value="1"/>
</dbReference>
<dbReference type="Gene3D" id="3.40.50.740">
    <property type="match status" value="1"/>
</dbReference>
<evidence type="ECO:0000256" key="3">
    <source>
        <dbReference type="ARBA" id="ARBA00022505"/>
    </source>
</evidence>
<dbReference type="Pfam" id="PF00384">
    <property type="entry name" value="Molybdopterin"/>
    <property type="match status" value="1"/>
</dbReference>
<dbReference type="Proteomes" id="UP000811844">
    <property type="component" value="Unassembled WGS sequence"/>
</dbReference>
<protein>
    <submittedName>
        <fullName evidence="10">Molybdopterin-dependent oxidoreductase</fullName>
    </submittedName>
</protein>
<keyword evidence="11" id="KW-1185">Reference proteome</keyword>
<dbReference type="RefSeq" id="WP_153666186.1">
    <property type="nucleotide sequence ID" value="NZ_JAAIKR010000022.1"/>
</dbReference>
<dbReference type="PROSITE" id="PS51257">
    <property type="entry name" value="PROKAR_LIPOPROTEIN"/>
    <property type="match status" value="1"/>
</dbReference>
<evidence type="ECO:0000313" key="11">
    <source>
        <dbReference type="Proteomes" id="UP000811844"/>
    </source>
</evidence>